<dbReference type="GO" id="GO:0003964">
    <property type="term" value="F:RNA-directed DNA polymerase activity"/>
    <property type="evidence" value="ECO:0007669"/>
    <property type="project" value="UniProtKB-KW"/>
</dbReference>
<keyword evidence="2" id="KW-1185">Reference proteome</keyword>
<dbReference type="AlphaFoldDB" id="A0A6G0Z2Q7"/>
<evidence type="ECO:0000313" key="1">
    <source>
        <dbReference type="EMBL" id="KAF0764931.1"/>
    </source>
</evidence>
<proteinExistence type="predicted"/>
<reference evidence="1 2" key="1">
    <citation type="submission" date="2019-08" db="EMBL/GenBank/DDBJ databases">
        <title>Whole genome of Aphis craccivora.</title>
        <authorList>
            <person name="Voronova N.V."/>
            <person name="Shulinski R.S."/>
            <person name="Bandarenka Y.V."/>
            <person name="Zhorov D.G."/>
            <person name="Warner D."/>
        </authorList>
    </citation>
    <scope>NUCLEOTIDE SEQUENCE [LARGE SCALE GENOMIC DNA]</scope>
    <source>
        <strain evidence="1">180601</strain>
        <tissue evidence="1">Whole Body</tissue>
    </source>
</reference>
<sequence>MQETLAELDSDHIPSNNSLIKVKPNLDIFSTQIKTNLKKKVGVLNLNPMIAKLMKNLHSNKGNI</sequence>
<organism evidence="1 2">
    <name type="scientific">Aphis craccivora</name>
    <name type="common">Cowpea aphid</name>
    <dbReference type="NCBI Taxonomy" id="307492"/>
    <lineage>
        <taxon>Eukaryota</taxon>
        <taxon>Metazoa</taxon>
        <taxon>Ecdysozoa</taxon>
        <taxon>Arthropoda</taxon>
        <taxon>Hexapoda</taxon>
        <taxon>Insecta</taxon>
        <taxon>Pterygota</taxon>
        <taxon>Neoptera</taxon>
        <taxon>Paraneoptera</taxon>
        <taxon>Hemiptera</taxon>
        <taxon>Sternorrhyncha</taxon>
        <taxon>Aphidomorpha</taxon>
        <taxon>Aphidoidea</taxon>
        <taxon>Aphididae</taxon>
        <taxon>Aphidini</taxon>
        <taxon>Aphis</taxon>
        <taxon>Aphis</taxon>
    </lineage>
</organism>
<gene>
    <name evidence="1" type="ORF">FWK35_00005005</name>
</gene>
<dbReference type="Proteomes" id="UP000478052">
    <property type="component" value="Unassembled WGS sequence"/>
</dbReference>
<evidence type="ECO:0000313" key="2">
    <source>
        <dbReference type="Proteomes" id="UP000478052"/>
    </source>
</evidence>
<comment type="caution">
    <text evidence="1">The sequence shown here is derived from an EMBL/GenBank/DDBJ whole genome shotgun (WGS) entry which is preliminary data.</text>
</comment>
<name>A0A6G0Z2Q7_APHCR</name>
<protein>
    <submittedName>
        <fullName evidence="1">Reverse transcriptase domain-containing protein</fullName>
    </submittedName>
</protein>
<keyword evidence="1" id="KW-0808">Transferase</keyword>
<accession>A0A6G0Z2Q7</accession>
<keyword evidence="1" id="KW-0695">RNA-directed DNA polymerase</keyword>
<keyword evidence="1" id="KW-0548">Nucleotidyltransferase</keyword>
<dbReference type="EMBL" id="VUJU01001518">
    <property type="protein sequence ID" value="KAF0764931.1"/>
    <property type="molecule type" value="Genomic_DNA"/>
</dbReference>